<evidence type="ECO:0000313" key="2">
    <source>
        <dbReference type="Proteomes" id="UP000095472"/>
    </source>
</evidence>
<dbReference type="EMBL" id="CP182909">
    <property type="protein sequence ID" value="XPM66209.1"/>
    <property type="molecule type" value="Genomic_DNA"/>
</dbReference>
<gene>
    <name evidence="1" type="ORF">BH720_012910</name>
</gene>
<name>A0ACD5GZM8_9CYAN</name>
<protein>
    <submittedName>
        <fullName evidence="1">DUF4347 domain-containing protein</fullName>
    </submittedName>
</protein>
<organism evidence="1 2">
    <name type="scientific">Desertifilum tharense IPPAS B-1220</name>
    <dbReference type="NCBI Taxonomy" id="1781255"/>
    <lineage>
        <taxon>Bacteria</taxon>
        <taxon>Bacillati</taxon>
        <taxon>Cyanobacteriota</taxon>
        <taxon>Cyanophyceae</taxon>
        <taxon>Desertifilales</taxon>
        <taxon>Desertifilaceae</taxon>
        <taxon>Desertifilum</taxon>
    </lineage>
</organism>
<accession>A0ACD5GZM8</accession>
<dbReference type="Proteomes" id="UP000095472">
    <property type="component" value="Chromosome"/>
</dbReference>
<reference evidence="1 2" key="1">
    <citation type="journal article" date="2016" name="Genome Announc.">
        <title>Draft Genome Sequence of the Thermotolerant Cyanobacterium Desertifilum sp. IPPAS B-1220.</title>
        <authorList>
            <person name="Mironov K.S."/>
            <person name="Sinetova M.A."/>
            <person name="Bolatkhan K."/>
            <person name="Zayadan B.K."/>
            <person name="Ustinova V.V."/>
            <person name="Kupriyanova E.V."/>
            <person name="Skrypnik A.N."/>
            <person name="Gogoleva N.E."/>
            <person name="Gogolev Y.V."/>
            <person name="Los D.A."/>
        </authorList>
    </citation>
    <scope>NUCLEOTIDE SEQUENCE [LARGE SCALE GENOMIC DNA]</scope>
    <source>
        <strain evidence="1 2">IPPAS B-1220</strain>
    </source>
</reference>
<keyword evidence="2" id="KW-1185">Reference proteome</keyword>
<evidence type="ECO:0000313" key="1">
    <source>
        <dbReference type="EMBL" id="XPM66209.1"/>
    </source>
</evidence>
<proteinExistence type="predicted"/>
<sequence length="218" mass="23618">MSHNLFASTQNREISASLVLSRCTPSNLKQKPASESHSIQLHQILFIDESIADYKTLAEGALPGIEVIILNPAQNAIEQITQLLAQRQRLNSLHLVTHGKPASLDFSTGSLNQTTIPHYAPQLKKWAASLAPQAEILLYGCNVAQGEIGETFVRHLSQLTGATIAAAKTPVGNSNLGGTWNLAYQTRNINTALPFNTCVLQTYPGILPTLDWSVLNLA</sequence>